<reference evidence="2" key="2">
    <citation type="submission" date="2023-05" db="EMBL/GenBank/DDBJ databases">
        <authorList>
            <person name="Fouks B."/>
        </authorList>
    </citation>
    <scope>NUCLEOTIDE SEQUENCE</scope>
    <source>
        <strain evidence="2">Stay&amp;Tobe</strain>
        <tissue evidence="2">Testes</tissue>
    </source>
</reference>
<comment type="similarity">
    <text evidence="1">Belongs to the BtpA family.</text>
</comment>
<keyword evidence="3" id="KW-1185">Reference proteome</keyword>
<proteinExistence type="inferred from homology"/>
<organism evidence="2 3">
    <name type="scientific">Diploptera punctata</name>
    <name type="common">Pacific beetle cockroach</name>
    <dbReference type="NCBI Taxonomy" id="6984"/>
    <lineage>
        <taxon>Eukaryota</taxon>
        <taxon>Metazoa</taxon>
        <taxon>Ecdysozoa</taxon>
        <taxon>Arthropoda</taxon>
        <taxon>Hexapoda</taxon>
        <taxon>Insecta</taxon>
        <taxon>Pterygota</taxon>
        <taxon>Neoptera</taxon>
        <taxon>Polyneoptera</taxon>
        <taxon>Dictyoptera</taxon>
        <taxon>Blattodea</taxon>
        <taxon>Blaberoidea</taxon>
        <taxon>Blaberidae</taxon>
        <taxon>Diplopterinae</taxon>
        <taxon>Diploptera</taxon>
    </lineage>
</organism>
<reference evidence="2" key="1">
    <citation type="journal article" date="2023" name="IScience">
        <title>Live-bearing cockroach genome reveals convergent evolutionary mechanisms linked to viviparity in insects and beyond.</title>
        <authorList>
            <person name="Fouks B."/>
            <person name="Harrison M.C."/>
            <person name="Mikhailova A.A."/>
            <person name="Marchal E."/>
            <person name="English S."/>
            <person name="Carruthers M."/>
            <person name="Jennings E.C."/>
            <person name="Chiamaka E.L."/>
            <person name="Frigard R.A."/>
            <person name="Pippel M."/>
            <person name="Attardo G.M."/>
            <person name="Benoit J.B."/>
            <person name="Bornberg-Bauer E."/>
            <person name="Tobe S.S."/>
        </authorList>
    </citation>
    <scope>NUCLEOTIDE SEQUENCE</scope>
    <source>
        <strain evidence="2">Stay&amp;Tobe</strain>
    </source>
</reference>
<evidence type="ECO:0000313" key="2">
    <source>
        <dbReference type="EMBL" id="KAJ9579952.1"/>
    </source>
</evidence>
<dbReference type="PANTHER" id="PTHR21381">
    <property type="entry name" value="ZGC:162297"/>
    <property type="match status" value="1"/>
</dbReference>
<sequence length="275" mass="30355">MLRFRNLFGNKKCNIIGMIHVGALPGTPRYEGSLRQLLDNACKEAEIYRDCNVEGVILENMHDVPYIQPKNMGPEITAHMTRICSEVRKILPEKIHCGVQVLASGNKEALSIAQAAGLQFVRAEGFVFGHVADEGYTDASAGTLLRYRTNIKAEEILIFTDIKKKHSSHAITSDVSLQETAKAAEFFLSDGVIITGSSTGDPADVQQLSDVKKCTELPILIGSGVTANNVKEYLKADGVIVGTHFKVNERWQNNVDPNKVLKFMDVINKLRNNEQ</sequence>
<evidence type="ECO:0000313" key="3">
    <source>
        <dbReference type="Proteomes" id="UP001233999"/>
    </source>
</evidence>
<dbReference type="PANTHER" id="PTHR21381:SF3">
    <property type="entry name" value="SGC REGION PROTEIN SGCQ-RELATED"/>
    <property type="match status" value="1"/>
</dbReference>
<protein>
    <submittedName>
        <fullName evidence="2">Uncharacterized protein</fullName>
    </submittedName>
</protein>
<dbReference type="Gene3D" id="3.20.20.70">
    <property type="entry name" value="Aldolase class I"/>
    <property type="match status" value="1"/>
</dbReference>
<dbReference type="SUPFAM" id="SSF51366">
    <property type="entry name" value="Ribulose-phoshate binding barrel"/>
    <property type="match status" value="1"/>
</dbReference>
<gene>
    <name evidence="2" type="ORF">L9F63_004425</name>
</gene>
<dbReference type="Pfam" id="PF03437">
    <property type="entry name" value="BtpA"/>
    <property type="match status" value="1"/>
</dbReference>
<dbReference type="InterPro" id="IPR011060">
    <property type="entry name" value="RibuloseP-bd_barrel"/>
</dbReference>
<dbReference type="InterPro" id="IPR005137">
    <property type="entry name" value="BtpA"/>
</dbReference>
<name>A0AAD7ZGN6_DIPPU</name>
<comment type="caution">
    <text evidence="2">The sequence shown here is derived from an EMBL/GenBank/DDBJ whole genome shotgun (WGS) entry which is preliminary data.</text>
</comment>
<dbReference type="NCBIfam" id="TIGR00259">
    <property type="entry name" value="thylakoid_BtpA"/>
    <property type="match status" value="1"/>
</dbReference>
<dbReference type="InterPro" id="IPR013785">
    <property type="entry name" value="Aldolase_TIM"/>
</dbReference>
<dbReference type="Proteomes" id="UP001233999">
    <property type="component" value="Unassembled WGS sequence"/>
</dbReference>
<dbReference type="PIRSF" id="PIRSF005956">
    <property type="entry name" value="BtpA"/>
    <property type="match status" value="1"/>
</dbReference>
<accession>A0AAD7ZGN6</accession>
<dbReference type="AlphaFoldDB" id="A0AAD7ZGN6"/>
<dbReference type="EMBL" id="JASPKZ010008367">
    <property type="protein sequence ID" value="KAJ9579952.1"/>
    <property type="molecule type" value="Genomic_DNA"/>
</dbReference>
<evidence type="ECO:0000256" key="1">
    <source>
        <dbReference type="ARBA" id="ARBA00006007"/>
    </source>
</evidence>